<sequence>MSERGLWEEAEVEEMGHQSVELRAAAWLESLELGSWEVEVEEMEYRLVKLRAAAWLESLELGPWEEEVMDQGLGQEPEQWLEQGLGQEPEQWLEQGREGRDLARTARSGTWMIDQHLAPVGRAGKIGGHLLRPSKRRKLLLSQIRVTSTDIDRNDFRQQLELGREESRKDVSHKCLEFGGLRVRIDRLYTLATPPDLDVVRALMTSDQSCHPGPGLSLDYEQSIQMYLARPNLEGGPLDSESELIAVMRNVSIRLTLVCYGCATCREDSYWAEVAVELFFRPEVCGMCFKEEFENAILVDSELDASITRINSFGRTGGQLESLVYNDEDGEGVTWFHPIIKGITDDYYPAGGLFNEALKNGGVLQRLEVFVGGAKVPVATLHGNAVAQGSRAGNLWANNVGEAFFWSSVDVDGELIRVQFGFCNRSDIDSTHIPSMRFLKFIRQNMGP</sequence>
<reference evidence="1 2" key="1">
    <citation type="journal article" date="2014" name="Nat. Commun.">
        <title>Klebsormidium flaccidum genome reveals primary factors for plant terrestrial adaptation.</title>
        <authorList>
            <person name="Hori K."/>
            <person name="Maruyama F."/>
            <person name="Fujisawa T."/>
            <person name="Togashi T."/>
            <person name="Yamamoto N."/>
            <person name="Seo M."/>
            <person name="Sato S."/>
            <person name="Yamada T."/>
            <person name="Mori H."/>
            <person name="Tajima N."/>
            <person name="Moriyama T."/>
            <person name="Ikeuchi M."/>
            <person name="Watanabe M."/>
            <person name="Wada H."/>
            <person name="Kobayashi K."/>
            <person name="Saito M."/>
            <person name="Masuda T."/>
            <person name="Sasaki-Sekimoto Y."/>
            <person name="Mashiguchi K."/>
            <person name="Awai K."/>
            <person name="Shimojima M."/>
            <person name="Masuda S."/>
            <person name="Iwai M."/>
            <person name="Nobusawa T."/>
            <person name="Narise T."/>
            <person name="Kondo S."/>
            <person name="Saito H."/>
            <person name="Sato R."/>
            <person name="Murakawa M."/>
            <person name="Ihara Y."/>
            <person name="Oshima-Yamada Y."/>
            <person name="Ohtaka K."/>
            <person name="Satoh M."/>
            <person name="Sonobe K."/>
            <person name="Ishii M."/>
            <person name="Ohtani R."/>
            <person name="Kanamori-Sato M."/>
            <person name="Honoki R."/>
            <person name="Miyazaki D."/>
            <person name="Mochizuki H."/>
            <person name="Umetsu J."/>
            <person name="Higashi K."/>
            <person name="Shibata D."/>
            <person name="Kamiya Y."/>
            <person name="Sato N."/>
            <person name="Nakamura Y."/>
            <person name="Tabata S."/>
            <person name="Ida S."/>
            <person name="Kurokawa K."/>
            <person name="Ohta H."/>
        </authorList>
    </citation>
    <scope>NUCLEOTIDE SEQUENCE [LARGE SCALE GENOMIC DNA]</scope>
    <source>
        <strain evidence="1 2">NIES-2285</strain>
    </source>
</reference>
<keyword evidence="2" id="KW-1185">Reference proteome</keyword>
<gene>
    <name evidence="1" type="ORF">KFL_007890060</name>
</gene>
<dbReference type="Proteomes" id="UP000054558">
    <property type="component" value="Unassembled WGS sequence"/>
</dbReference>
<dbReference type="EMBL" id="DF237738">
    <property type="protein sequence ID" value="GAQ91458.1"/>
    <property type="molecule type" value="Genomic_DNA"/>
</dbReference>
<dbReference type="AlphaFoldDB" id="A0A1Y1ITE5"/>
<proteinExistence type="predicted"/>
<organism evidence="1 2">
    <name type="scientific">Klebsormidium nitens</name>
    <name type="common">Green alga</name>
    <name type="synonym">Ulothrix nitens</name>
    <dbReference type="NCBI Taxonomy" id="105231"/>
    <lineage>
        <taxon>Eukaryota</taxon>
        <taxon>Viridiplantae</taxon>
        <taxon>Streptophyta</taxon>
        <taxon>Klebsormidiophyceae</taxon>
        <taxon>Klebsormidiales</taxon>
        <taxon>Klebsormidiaceae</taxon>
        <taxon>Klebsormidium</taxon>
    </lineage>
</organism>
<protein>
    <submittedName>
        <fullName evidence="1">Uncharacterized protein</fullName>
    </submittedName>
</protein>
<accession>A0A1Y1ITE5</accession>
<name>A0A1Y1ITE5_KLENI</name>
<evidence type="ECO:0000313" key="2">
    <source>
        <dbReference type="Proteomes" id="UP000054558"/>
    </source>
</evidence>
<evidence type="ECO:0000313" key="1">
    <source>
        <dbReference type="EMBL" id="GAQ91458.1"/>
    </source>
</evidence>